<dbReference type="GO" id="GO:0008146">
    <property type="term" value="F:sulfotransferase activity"/>
    <property type="evidence" value="ECO:0007669"/>
    <property type="project" value="InterPro"/>
</dbReference>
<dbReference type="Proteomes" id="UP000199302">
    <property type="component" value="Unassembled WGS sequence"/>
</dbReference>
<accession>A0A1I6DRS3</accession>
<organism evidence="1 2">
    <name type="scientific">Poseidonocella sedimentorum</name>
    <dbReference type="NCBI Taxonomy" id="871652"/>
    <lineage>
        <taxon>Bacteria</taxon>
        <taxon>Pseudomonadati</taxon>
        <taxon>Pseudomonadota</taxon>
        <taxon>Alphaproteobacteria</taxon>
        <taxon>Rhodobacterales</taxon>
        <taxon>Roseobacteraceae</taxon>
        <taxon>Poseidonocella</taxon>
    </lineage>
</organism>
<evidence type="ECO:0000313" key="2">
    <source>
        <dbReference type="Proteomes" id="UP000199302"/>
    </source>
</evidence>
<dbReference type="SUPFAM" id="SSF52540">
    <property type="entry name" value="P-loop containing nucleoside triphosphate hydrolases"/>
    <property type="match status" value="1"/>
</dbReference>
<proteinExistence type="predicted"/>
<keyword evidence="2" id="KW-1185">Reference proteome</keyword>
<dbReference type="Gene3D" id="3.40.50.300">
    <property type="entry name" value="P-loop containing nucleotide triphosphate hydrolases"/>
    <property type="match status" value="1"/>
</dbReference>
<protein>
    <submittedName>
        <fullName evidence="1">Sulfotransferase family protein</fullName>
    </submittedName>
</protein>
<dbReference type="AlphaFoldDB" id="A0A1I6DRS3"/>
<dbReference type="OrthoDB" id="7444642at2"/>
<reference evidence="1 2" key="1">
    <citation type="submission" date="2016-10" db="EMBL/GenBank/DDBJ databases">
        <authorList>
            <person name="de Groot N.N."/>
        </authorList>
    </citation>
    <scope>NUCLEOTIDE SEQUENCE [LARGE SCALE GENOMIC DNA]</scope>
    <source>
        <strain evidence="2">KMM 9023,NRIC 0796,JCM 17311,KCTC 23692</strain>
    </source>
</reference>
<dbReference type="EMBL" id="FOYI01000005">
    <property type="protein sequence ID" value="SFR08160.1"/>
    <property type="molecule type" value="Genomic_DNA"/>
</dbReference>
<sequence>MPLYRTEQELFYFVHVPKCAGTTVTEYLAVRFGTAAFEDRAFRRDPPENPWTRSSPQHIDARNLERILPREFYDSAAAIVRHPESRLVSAFKFQKRQKTIPRRMSLERWLYTLPRAQKKNAFVYDNHTRPMVEFLPKGCAWFKLEDGLGKFVDWLDNRFGPAPEGISLGHVKKSRETVEVSDKAKRLIVERYAIDYETFGYGTAP</sequence>
<dbReference type="Pfam" id="PF03567">
    <property type="entry name" value="Sulfotransfer_2"/>
    <property type="match status" value="1"/>
</dbReference>
<dbReference type="STRING" id="871652.SAMN04515673_10513"/>
<dbReference type="InterPro" id="IPR005331">
    <property type="entry name" value="Sulfotransferase"/>
</dbReference>
<name>A0A1I6DRS3_9RHOB</name>
<dbReference type="InterPro" id="IPR027417">
    <property type="entry name" value="P-loop_NTPase"/>
</dbReference>
<dbReference type="RefSeq" id="WP_092079288.1">
    <property type="nucleotide sequence ID" value="NZ_FOYI01000005.1"/>
</dbReference>
<evidence type="ECO:0000313" key="1">
    <source>
        <dbReference type="EMBL" id="SFR08160.1"/>
    </source>
</evidence>
<keyword evidence="1" id="KW-0808">Transferase</keyword>
<dbReference type="GO" id="GO:0016020">
    <property type="term" value="C:membrane"/>
    <property type="evidence" value="ECO:0007669"/>
    <property type="project" value="InterPro"/>
</dbReference>
<gene>
    <name evidence="1" type="ORF">SAMN04515673_10513</name>
</gene>